<evidence type="ECO:0000259" key="3">
    <source>
        <dbReference type="PROSITE" id="PS51186"/>
    </source>
</evidence>
<organism evidence="4">
    <name type="scientific">Leptolyngbya sp. NK1-12</name>
    <dbReference type="NCBI Taxonomy" id="2547451"/>
    <lineage>
        <taxon>Bacteria</taxon>
        <taxon>Bacillati</taxon>
        <taxon>Cyanobacteriota</taxon>
        <taxon>Cyanophyceae</taxon>
        <taxon>Leptolyngbyales</taxon>
        <taxon>Leptolyngbyaceae</taxon>
        <taxon>Leptolyngbya group</taxon>
        <taxon>Leptolyngbya</taxon>
    </lineage>
</organism>
<keyword evidence="2" id="KW-0012">Acyltransferase</keyword>
<dbReference type="CDD" id="cd04301">
    <property type="entry name" value="NAT_SF"/>
    <property type="match status" value="1"/>
</dbReference>
<dbReference type="Pfam" id="PF00583">
    <property type="entry name" value="Acetyltransf_1"/>
    <property type="match status" value="1"/>
</dbReference>
<dbReference type="InterPro" id="IPR000182">
    <property type="entry name" value="GNAT_dom"/>
</dbReference>
<dbReference type="GO" id="GO:0016747">
    <property type="term" value="F:acyltransferase activity, transferring groups other than amino-acyl groups"/>
    <property type="evidence" value="ECO:0007669"/>
    <property type="project" value="InterPro"/>
</dbReference>
<evidence type="ECO:0000256" key="1">
    <source>
        <dbReference type="ARBA" id="ARBA00022679"/>
    </source>
</evidence>
<feature type="domain" description="N-acetyltransferase" evidence="3">
    <location>
        <begin position="3"/>
        <end position="162"/>
    </location>
</feature>
<evidence type="ECO:0000256" key="2">
    <source>
        <dbReference type="ARBA" id="ARBA00023315"/>
    </source>
</evidence>
<dbReference type="PROSITE" id="PS51186">
    <property type="entry name" value="GNAT"/>
    <property type="match status" value="1"/>
</dbReference>
<name>A0AA97AFS3_9CYAN</name>
<keyword evidence="1" id="KW-0808">Transferase</keyword>
<dbReference type="PANTHER" id="PTHR43877">
    <property type="entry name" value="AMINOALKYLPHOSPHONATE N-ACETYLTRANSFERASE-RELATED-RELATED"/>
    <property type="match status" value="1"/>
</dbReference>
<gene>
    <name evidence="4" type="ORF">HJG54_11930</name>
</gene>
<dbReference type="InterPro" id="IPR050832">
    <property type="entry name" value="Bact_Acetyltransf"/>
</dbReference>
<reference evidence="4" key="1">
    <citation type="submission" date="2020-05" db="EMBL/GenBank/DDBJ databases">
        <authorList>
            <person name="Zhu T."/>
            <person name="Keshari N."/>
            <person name="Lu X."/>
        </authorList>
    </citation>
    <scope>NUCLEOTIDE SEQUENCE</scope>
    <source>
        <strain evidence="4">NK1-12</strain>
    </source>
</reference>
<dbReference type="EMBL" id="CP053586">
    <property type="protein sequence ID" value="WNZ23490.1"/>
    <property type="molecule type" value="Genomic_DNA"/>
</dbReference>
<dbReference type="SUPFAM" id="SSF55729">
    <property type="entry name" value="Acyl-CoA N-acyltransferases (Nat)"/>
    <property type="match status" value="1"/>
</dbReference>
<evidence type="ECO:0000313" key="4">
    <source>
        <dbReference type="EMBL" id="WNZ23490.1"/>
    </source>
</evidence>
<dbReference type="InterPro" id="IPR016181">
    <property type="entry name" value="Acyl_CoA_acyltransferase"/>
</dbReference>
<protein>
    <submittedName>
        <fullName evidence="4">GNAT family N-acetyltransferase</fullName>
    </submittedName>
</protein>
<accession>A0AA97AFS3</accession>
<dbReference type="Gene3D" id="3.40.630.30">
    <property type="match status" value="1"/>
</dbReference>
<dbReference type="RefSeq" id="WP_316435173.1">
    <property type="nucleotide sequence ID" value="NZ_CP053586.1"/>
</dbReference>
<proteinExistence type="predicted"/>
<sequence length="162" mass="18206">MRINIRPAEITDAAAIFGILQALEWFPHLKSDAAAASEQMVCHLNACLADNSHSVYVAEQIGEQDTEQADTKIVGYAAVHWLPYLLLPAPEGFISELFVDQNHRGEGIGSLLLAAIQAEAKARGCSRLMLVNSRERESYQRQFYQKQGWIERENIANFIYKL</sequence>
<dbReference type="AlphaFoldDB" id="A0AA97AFS3"/>